<name>A0ABR2IE47_9EUKA</name>
<evidence type="ECO:0000313" key="2">
    <source>
        <dbReference type="EMBL" id="KAK8861176.1"/>
    </source>
</evidence>
<evidence type="ECO:0000313" key="3">
    <source>
        <dbReference type="Proteomes" id="UP001470230"/>
    </source>
</evidence>
<gene>
    <name evidence="2" type="ORF">M9Y10_012871</name>
</gene>
<feature type="region of interest" description="Disordered" evidence="1">
    <location>
        <begin position="72"/>
        <end position="94"/>
    </location>
</feature>
<dbReference type="EMBL" id="JAPFFF010000018">
    <property type="protein sequence ID" value="KAK8861176.1"/>
    <property type="molecule type" value="Genomic_DNA"/>
</dbReference>
<evidence type="ECO:0000256" key="1">
    <source>
        <dbReference type="SAM" id="MobiDB-lite"/>
    </source>
</evidence>
<accession>A0ABR2IE47</accession>
<feature type="compositionally biased region" description="Basic residues" evidence="1">
    <location>
        <begin position="78"/>
        <end position="94"/>
    </location>
</feature>
<reference evidence="2 3" key="1">
    <citation type="submission" date="2024-04" db="EMBL/GenBank/DDBJ databases">
        <title>Tritrichomonas musculus Genome.</title>
        <authorList>
            <person name="Alves-Ferreira E."/>
            <person name="Grigg M."/>
            <person name="Lorenzi H."/>
            <person name="Galac M."/>
        </authorList>
    </citation>
    <scope>NUCLEOTIDE SEQUENCE [LARGE SCALE GENOMIC DNA]</scope>
    <source>
        <strain evidence="2 3">EAF2021</strain>
    </source>
</reference>
<sequence>MIVVSDSKEDQLITKLQANSRDHGVFSYSFWKLIEENPSLIIKEIEVKNNQSASKGKQCLTYEIAPQTEFNEPTVTHRERKFHSRGHRRVQKDE</sequence>
<organism evidence="2 3">
    <name type="scientific">Tritrichomonas musculus</name>
    <dbReference type="NCBI Taxonomy" id="1915356"/>
    <lineage>
        <taxon>Eukaryota</taxon>
        <taxon>Metamonada</taxon>
        <taxon>Parabasalia</taxon>
        <taxon>Tritrichomonadida</taxon>
        <taxon>Tritrichomonadidae</taxon>
        <taxon>Tritrichomonas</taxon>
    </lineage>
</organism>
<protein>
    <submittedName>
        <fullName evidence="2">Uncharacterized protein</fullName>
    </submittedName>
</protein>
<comment type="caution">
    <text evidence="2">The sequence shown here is derived from an EMBL/GenBank/DDBJ whole genome shotgun (WGS) entry which is preliminary data.</text>
</comment>
<proteinExistence type="predicted"/>
<dbReference type="Proteomes" id="UP001470230">
    <property type="component" value="Unassembled WGS sequence"/>
</dbReference>
<keyword evidence="3" id="KW-1185">Reference proteome</keyword>